<gene>
    <name evidence="1" type="ordered locus">ASAC_0052</name>
</gene>
<accession>D9PZH2</accession>
<reference evidence="1 2" key="1">
    <citation type="journal article" date="2010" name="Appl. Environ. Microbiol.">
        <title>The genome sequence of the crenarchaeon Acidilobus saccharovorans supports a new order, Acidilobales, and suggests an important ecological role in terrestrial acidic hot springs.</title>
        <authorList>
            <person name="Mardanov A.V."/>
            <person name="Svetlitchnyi V.A."/>
            <person name="Beletsky A.V."/>
            <person name="Prokofeva M.I."/>
            <person name="Bonch-Osmolovskaya E.A."/>
            <person name="Ravin N.V."/>
            <person name="Skryabin K.G."/>
        </authorList>
    </citation>
    <scope>NUCLEOTIDE SEQUENCE [LARGE SCALE GENOMIC DNA]</scope>
    <source>
        <strain evidence="2">DSM 16705 / JCM 18335 / VKM B-2471 / 345-15</strain>
    </source>
</reference>
<dbReference type="eggNOG" id="arCOG13704">
    <property type="taxonomic scope" value="Archaea"/>
</dbReference>
<dbReference type="KEGG" id="asc:ASAC_0052"/>
<evidence type="ECO:0000313" key="2">
    <source>
        <dbReference type="Proteomes" id="UP000000346"/>
    </source>
</evidence>
<organism evidence="1 2">
    <name type="scientific">Acidilobus saccharovorans (strain DSM 16705 / JCM 18335 / VKM B-2471 / 345-15)</name>
    <dbReference type="NCBI Taxonomy" id="666510"/>
    <lineage>
        <taxon>Archaea</taxon>
        <taxon>Thermoproteota</taxon>
        <taxon>Thermoprotei</taxon>
        <taxon>Acidilobales</taxon>
        <taxon>Acidilobaceae</taxon>
        <taxon>Acidilobus</taxon>
    </lineage>
</organism>
<sequence length="421" mass="44650">MIPRWAVAVLVYSILIAGAIFAAAYPYVSASTDWGVLLEGRRLIYFSPSSGWVVADGNGTAVAYFNGRWLSLNVTATAACQLGDQLIVVGSSHDRPSLVDLSGSEATYYSVDDYGYLTAVSCQNGVVAAAGVLNTTPFPPYRLLAVSLRNGSLRAYATNFTTLVPPYSAAPLSGGVAVAFSDSYLVYVNPSGAQAYYYGSNVTIDYVGSYDGAPLLAGSEMVNDLQEAMISLNGTAYVYSDEAYVFAAARTLNGLALYLRPPSGWASVLYTYGGLPEAETTAALDYPFSLTAAYPFLHGIVYLGQLFVGSGSDYIALYINGTVQGYLEANGSVIGWATSSRPAVVTPSLLERSHLSPLGSYRLSLQGLNVSASRGEPAPTGPLRLEPIRLEHGFYNNAVGYSVDAIIVGTIILAFTERRSL</sequence>
<dbReference type="OrthoDB" id="382260at2157"/>
<dbReference type="RefSeq" id="WP_013265972.1">
    <property type="nucleotide sequence ID" value="NC_014374.1"/>
</dbReference>
<name>D9PZH2_ACIS3</name>
<dbReference type="EMBL" id="CP001742">
    <property type="protein sequence ID" value="ADL18460.1"/>
    <property type="molecule type" value="Genomic_DNA"/>
</dbReference>
<protein>
    <submittedName>
        <fullName evidence="1">Uncharacterized protein</fullName>
    </submittedName>
</protein>
<dbReference type="InParanoid" id="D9PZH2"/>
<dbReference type="AlphaFoldDB" id="D9PZH2"/>
<dbReference type="STRING" id="666510.ASAC_0052"/>
<dbReference type="HOGENOM" id="CLU_651524_0_0_2"/>
<dbReference type="Proteomes" id="UP000000346">
    <property type="component" value="Chromosome"/>
</dbReference>
<keyword evidence="2" id="KW-1185">Reference proteome</keyword>
<proteinExistence type="predicted"/>
<dbReference type="GeneID" id="9498263"/>
<evidence type="ECO:0000313" key="1">
    <source>
        <dbReference type="EMBL" id="ADL18460.1"/>
    </source>
</evidence>